<gene>
    <name evidence="3" type="ORF">RDWZM_004842</name>
</gene>
<feature type="compositionally biased region" description="Polar residues" evidence="2">
    <location>
        <begin position="188"/>
        <end position="206"/>
    </location>
</feature>
<reference evidence="3" key="1">
    <citation type="submission" date="2022-12" db="EMBL/GenBank/DDBJ databases">
        <title>Genome assemblies of Blomia tropicalis.</title>
        <authorList>
            <person name="Cui Y."/>
        </authorList>
    </citation>
    <scope>NUCLEOTIDE SEQUENCE</scope>
    <source>
        <tissue evidence="3">Adult mites</tissue>
    </source>
</reference>
<dbReference type="InterPro" id="IPR052240">
    <property type="entry name" value="SAP_domain_ribonucleoprotein"/>
</dbReference>
<keyword evidence="1" id="KW-0597">Phosphoprotein</keyword>
<evidence type="ECO:0000313" key="3">
    <source>
        <dbReference type="EMBL" id="KAJ6219030.1"/>
    </source>
</evidence>
<evidence type="ECO:0008006" key="5">
    <source>
        <dbReference type="Google" id="ProtNLM"/>
    </source>
</evidence>
<dbReference type="EMBL" id="JAPWDV010000002">
    <property type="protein sequence ID" value="KAJ6219030.1"/>
    <property type="molecule type" value="Genomic_DNA"/>
</dbReference>
<feature type="region of interest" description="Disordered" evidence="2">
    <location>
        <begin position="186"/>
        <end position="208"/>
    </location>
</feature>
<evidence type="ECO:0000313" key="4">
    <source>
        <dbReference type="Proteomes" id="UP001142055"/>
    </source>
</evidence>
<accession>A0A9Q0M4L5</accession>
<evidence type="ECO:0000256" key="1">
    <source>
        <dbReference type="ARBA" id="ARBA00022553"/>
    </source>
</evidence>
<organism evidence="3 4">
    <name type="scientific">Blomia tropicalis</name>
    <name type="common">Mite</name>
    <dbReference type="NCBI Taxonomy" id="40697"/>
    <lineage>
        <taxon>Eukaryota</taxon>
        <taxon>Metazoa</taxon>
        <taxon>Ecdysozoa</taxon>
        <taxon>Arthropoda</taxon>
        <taxon>Chelicerata</taxon>
        <taxon>Arachnida</taxon>
        <taxon>Acari</taxon>
        <taxon>Acariformes</taxon>
        <taxon>Sarcoptiformes</taxon>
        <taxon>Astigmata</taxon>
        <taxon>Glycyphagoidea</taxon>
        <taxon>Echimyopodidae</taxon>
        <taxon>Blomia</taxon>
    </lineage>
</organism>
<keyword evidence="4" id="KW-1185">Reference proteome</keyword>
<dbReference type="AlphaFoldDB" id="A0A9Q0M4L5"/>
<dbReference type="PANTHER" id="PTHR46551">
    <property type="entry name" value="SAP DOMAIN-CONTAINING RIBONUCLEOPROTEIN"/>
    <property type="match status" value="1"/>
</dbReference>
<evidence type="ECO:0000256" key="2">
    <source>
        <dbReference type="SAM" id="MobiDB-lite"/>
    </source>
</evidence>
<dbReference type="GO" id="GO:0005634">
    <property type="term" value="C:nucleus"/>
    <property type="evidence" value="ECO:0007669"/>
    <property type="project" value="TreeGrafter"/>
</dbReference>
<comment type="caution">
    <text evidence="3">The sequence shown here is derived from an EMBL/GenBank/DDBJ whole genome shotgun (WGS) entry which is preliminary data.</text>
</comment>
<sequence length="238" mass="26701">MLNDSTTISTANVVKEIDEDAILGDDDDSSFNKPDESLLHNEDLLLSETNLIETPNITSQQVATEITSASVVVPISKPISQESSVQPISKPTNTVSSLKKLASSNISTLTPEEKKQARLLKFSDPKVKNRAERFGVITPADPELTEDSKLKQRIQRFGEVVSTKAKNLNEKERFEKRKERFGIVNVGDTKSNGNKMNQFNKPVQNESIKKRQDRFGVVENAKPQNKILPGFKRRRFAY</sequence>
<protein>
    <recommendedName>
        <fullName evidence="5">THO1-MOS11 C-terminal domain-containing protein</fullName>
    </recommendedName>
</protein>
<dbReference type="PANTHER" id="PTHR46551:SF1">
    <property type="entry name" value="SAP DOMAIN-CONTAINING RIBONUCLEOPROTEIN"/>
    <property type="match status" value="1"/>
</dbReference>
<proteinExistence type="predicted"/>
<name>A0A9Q0M4L5_BLOTA</name>
<dbReference type="GO" id="GO:0016973">
    <property type="term" value="P:poly(A)+ mRNA export from nucleus"/>
    <property type="evidence" value="ECO:0007669"/>
    <property type="project" value="TreeGrafter"/>
</dbReference>
<dbReference type="Proteomes" id="UP001142055">
    <property type="component" value="Chromosome 2"/>
</dbReference>